<evidence type="ECO:0000313" key="2">
    <source>
        <dbReference type="Proteomes" id="UP001500467"/>
    </source>
</evidence>
<evidence type="ECO:0000313" key="1">
    <source>
        <dbReference type="EMBL" id="GAA1212956.1"/>
    </source>
</evidence>
<reference evidence="1 2" key="1">
    <citation type="journal article" date="2019" name="Int. J. Syst. Evol. Microbiol.">
        <title>The Global Catalogue of Microorganisms (GCM) 10K type strain sequencing project: providing services to taxonomists for standard genome sequencing and annotation.</title>
        <authorList>
            <consortium name="The Broad Institute Genomics Platform"/>
            <consortium name="The Broad Institute Genome Sequencing Center for Infectious Disease"/>
            <person name="Wu L."/>
            <person name="Ma J."/>
        </authorList>
    </citation>
    <scope>NUCLEOTIDE SEQUENCE [LARGE SCALE GENOMIC DNA]</scope>
    <source>
        <strain evidence="1 2">JCM 13022</strain>
    </source>
</reference>
<dbReference type="EMBL" id="BAAALM010000015">
    <property type="protein sequence ID" value="GAA1212956.1"/>
    <property type="molecule type" value="Genomic_DNA"/>
</dbReference>
<proteinExistence type="predicted"/>
<keyword evidence="2" id="KW-1185">Reference proteome</keyword>
<dbReference type="Proteomes" id="UP001500467">
    <property type="component" value="Unassembled WGS sequence"/>
</dbReference>
<gene>
    <name evidence="1" type="ORF">GCM10009675_38000</name>
</gene>
<name>A0ABN1VIH4_9PSEU</name>
<sequence length="115" mass="12987">MSPPRICLPYSFEVRSGERLLVGWLSTPNTARRIARELVVFTSPCAGAAPRSPSRRRTRRVRAAKRCRFRLQPKHHRRLRPGGVAAIDGTQRSVIGRWAVKEIRPGGAAVWVTYD</sequence>
<comment type="caution">
    <text evidence="1">The sequence shown here is derived from an EMBL/GenBank/DDBJ whole genome shotgun (WGS) entry which is preliminary data.</text>
</comment>
<organism evidence="1 2">
    <name type="scientific">Prauserella alba</name>
    <dbReference type="NCBI Taxonomy" id="176898"/>
    <lineage>
        <taxon>Bacteria</taxon>
        <taxon>Bacillati</taxon>
        <taxon>Actinomycetota</taxon>
        <taxon>Actinomycetes</taxon>
        <taxon>Pseudonocardiales</taxon>
        <taxon>Pseudonocardiaceae</taxon>
        <taxon>Prauserella</taxon>
    </lineage>
</organism>
<accession>A0ABN1VIH4</accession>
<protein>
    <submittedName>
        <fullName evidence="1">Uncharacterized protein</fullName>
    </submittedName>
</protein>